<dbReference type="SUPFAM" id="SSF53335">
    <property type="entry name" value="S-adenosyl-L-methionine-dependent methyltransferases"/>
    <property type="match status" value="1"/>
</dbReference>
<organism evidence="1 2">
    <name type="scientific">Rhizobium gallicum bv. gallicum R602sp</name>
    <dbReference type="NCBI Taxonomy" id="1041138"/>
    <lineage>
        <taxon>Bacteria</taxon>
        <taxon>Pseudomonadati</taxon>
        <taxon>Pseudomonadota</taxon>
        <taxon>Alphaproteobacteria</taxon>
        <taxon>Hyphomicrobiales</taxon>
        <taxon>Rhizobiaceae</taxon>
        <taxon>Rhizobium/Agrobacterium group</taxon>
        <taxon>Rhizobium</taxon>
    </lineage>
</organism>
<dbReference type="NCBIfam" id="TIGR01444">
    <property type="entry name" value="fkbM_fam"/>
    <property type="match status" value="1"/>
</dbReference>
<proteinExistence type="predicted"/>
<dbReference type="InterPro" id="IPR029063">
    <property type="entry name" value="SAM-dependent_MTases_sf"/>
</dbReference>
<accession>A0A0B4X2P1</accession>
<dbReference type="RefSeq" id="WP_039845787.1">
    <property type="nucleotide sequence ID" value="NZ_CP006877.1"/>
</dbReference>
<name>A0A0B4X2P1_9HYPH</name>
<dbReference type="Gene3D" id="3.40.50.150">
    <property type="entry name" value="Vaccinia Virus protein VP39"/>
    <property type="match status" value="1"/>
</dbReference>
<dbReference type="GO" id="GO:0032259">
    <property type="term" value="P:methylation"/>
    <property type="evidence" value="ECO:0007669"/>
    <property type="project" value="UniProtKB-KW"/>
</dbReference>
<dbReference type="Proteomes" id="UP000031368">
    <property type="component" value="Chromosome"/>
</dbReference>
<dbReference type="AlphaFoldDB" id="A0A0B4X2P1"/>
<sequence>MGSAEVVSRPEYVEHLGIKISVPEATVSDTVLKFMKEGRYESREGKILNQIIEDGERILELGGGIGFISAIAGKNPKTAAVRTYEANPNLASVIATTHQLNSVKNVDVKTGVLVREARQSIIPFYLRKDFWGSSLAKREGETNAKEVMVPVYELSWVLGEFRPTMIVCDIEGGEADLFDGRSLPGVKKVLIELHQPMIGPKGMKAIFDGFSQSGFYYDQDFSAGGVVLFRRLEP</sequence>
<keyword evidence="1" id="KW-0489">Methyltransferase</keyword>
<evidence type="ECO:0000313" key="2">
    <source>
        <dbReference type="Proteomes" id="UP000031368"/>
    </source>
</evidence>
<dbReference type="GO" id="GO:0008168">
    <property type="term" value="F:methyltransferase activity"/>
    <property type="evidence" value="ECO:0007669"/>
    <property type="project" value="UniProtKB-KW"/>
</dbReference>
<evidence type="ECO:0000313" key="1">
    <source>
        <dbReference type="EMBL" id="AJD42384.1"/>
    </source>
</evidence>
<reference evidence="1 2" key="1">
    <citation type="submission" date="2013-11" db="EMBL/GenBank/DDBJ databases">
        <title>Complete genome sequence of Rhizobium gallicum bv. gallicum R602.</title>
        <authorList>
            <person name="Bustos P."/>
            <person name="Santamaria R.I."/>
            <person name="Lozano L."/>
            <person name="Acosta J.L."/>
            <person name="Ormeno-Orrillo E."/>
            <person name="Rogel M.A."/>
            <person name="Romero D."/>
            <person name="Cevallos M.A."/>
            <person name="Martinez-Romero E."/>
            <person name="Gonzalez V."/>
        </authorList>
    </citation>
    <scope>NUCLEOTIDE SEQUENCE [LARGE SCALE GENOMIC DNA]</scope>
    <source>
        <strain evidence="1 2">R602</strain>
    </source>
</reference>
<dbReference type="HOGENOM" id="CLU_095612_0_0_5"/>
<dbReference type="KEGG" id="rga:RGR602_CH03067"/>
<keyword evidence="1" id="KW-0808">Transferase</keyword>
<dbReference type="EMBL" id="CP006877">
    <property type="protein sequence ID" value="AJD42384.1"/>
    <property type="molecule type" value="Genomic_DNA"/>
</dbReference>
<gene>
    <name evidence="1" type="ORF">RGR602_CH03067</name>
</gene>
<keyword evidence="2" id="KW-1185">Reference proteome</keyword>
<dbReference type="InterPro" id="IPR006342">
    <property type="entry name" value="FkbM_mtfrase"/>
</dbReference>
<protein>
    <submittedName>
        <fullName evidence="1">FkbM family methyltransferase protein</fullName>
    </submittedName>
</protein>